<feature type="domain" description="Protein kinase" evidence="28">
    <location>
        <begin position="5194"/>
        <end position="5467"/>
    </location>
</feature>
<dbReference type="PROSITE" id="PS51420">
    <property type="entry name" value="RHO"/>
    <property type="match status" value="1"/>
</dbReference>
<gene>
    <name evidence="34" type="ORF">D9C73_027473</name>
</gene>
<dbReference type="InterPro" id="IPR036872">
    <property type="entry name" value="CH_dom_sf"/>
</dbReference>
<feature type="compositionally biased region" description="Basic and acidic residues" evidence="26">
    <location>
        <begin position="3401"/>
        <end position="3412"/>
    </location>
</feature>
<evidence type="ECO:0000256" key="23">
    <source>
        <dbReference type="ARBA" id="ARBA00023289"/>
    </source>
</evidence>
<dbReference type="Pfam" id="PF07714">
    <property type="entry name" value="PK_Tyr_Ser-Thr"/>
    <property type="match status" value="1"/>
</dbReference>
<dbReference type="GO" id="GO:0005525">
    <property type="term" value="F:GTP binding"/>
    <property type="evidence" value="ECO:0007669"/>
    <property type="project" value="UniProtKB-KW"/>
</dbReference>
<dbReference type="PROSITE" id="PS51840">
    <property type="entry name" value="C2_NT"/>
    <property type="match status" value="1"/>
</dbReference>
<dbReference type="SUPFAM" id="SSF49265">
    <property type="entry name" value="Fibronectin type III"/>
    <property type="match status" value="1"/>
</dbReference>
<feature type="region of interest" description="Disordered" evidence="26">
    <location>
        <begin position="3270"/>
        <end position="3317"/>
    </location>
</feature>
<feature type="region of interest" description="Disordered" evidence="26">
    <location>
        <begin position="4032"/>
        <end position="4060"/>
    </location>
</feature>
<dbReference type="PROSITE" id="PS50021">
    <property type="entry name" value="CH"/>
    <property type="match status" value="1"/>
</dbReference>
<feature type="compositionally biased region" description="Basic and acidic residues" evidence="26">
    <location>
        <begin position="3302"/>
        <end position="3314"/>
    </location>
</feature>
<dbReference type="InterPro" id="IPR057289">
    <property type="entry name" value="Rab1/Ypt1"/>
</dbReference>
<dbReference type="InterPro" id="IPR001806">
    <property type="entry name" value="Small_GTPase"/>
</dbReference>
<keyword evidence="22" id="KW-0449">Lipoprotein</keyword>
<dbReference type="PANTHER" id="PTHR23167:SF91">
    <property type="entry name" value="EH DOMAIN-BINDING PROTEIN 1-LIKE PROTEIN 1"/>
    <property type="match status" value="1"/>
</dbReference>
<dbReference type="InterPro" id="IPR019448">
    <property type="entry name" value="NT-C2"/>
</dbReference>
<feature type="domain" description="C2 NT-type" evidence="32">
    <location>
        <begin position="1"/>
        <end position="93"/>
    </location>
</feature>
<feature type="region of interest" description="Disordered" evidence="26">
    <location>
        <begin position="333"/>
        <end position="510"/>
    </location>
</feature>
<evidence type="ECO:0000256" key="4">
    <source>
        <dbReference type="ARBA" id="ARBA00008171"/>
    </source>
</evidence>
<dbReference type="GO" id="GO:0005524">
    <property type="term" value="F:ATP binding"/>
    <property type="evidence" value="ECO:0007669"/>
    <property type="project" value="UniProtKB-UniRule"/>
</dbReference>
<feature type="region of interest" description="Disordered" evidence="26">
    <location>
        <begin position="3452"/>
        <end position="3511"/>
    </location>
</feature>
<dbReference type="InterPro" id="IPR000719">
    <property type="entry name" value="Prot_kinase_dom"/>
</dbReference>
<dbReference type="SMART" id="SM00177">
    <property type="entry name" value="ARF"/>
    <property type="match status" value="1"/>
</dbReference>
<evidence type="ECO:0000256" key="27">
    <source>
        <dbReference type="SAM" id="Phobius"/>
    </source>
</evidence>
<dbReference type="InterPro" id="IPR001245">
    <property type="entry name" value="Ser-Thr/Tyr_kinase_cat_dom"/>
</dbReference>
<feature type="compositionally biased region" description="Basic and acidic residues" evidence="26">
    <location>
        <begin position="500"/>
        <end position="510"/>
    </location>
</feature>
<dbReference type="Gene3D" id="1.10.418.10">
    <property type="entry name" value="Calponin-like domain"/>
    <property type="match status" value="1"/>
</dbReference>
<evidence type="ECO:0000256" key="22">
    <source>
        <dbReference type="ARBA" id="ARBA00023288"/>
    </source>
</evidence>
<feature type="compositionally biased region" description="Polar residues" evidence="26">
    <location>
        <begin position="388"/>
        <end position="405"/>
    </location>
</feature>
<keyword evidence="10" id="KW-0677">Repeat</keyword>
<comment type="similarity">
    <text evidence="4">Belongs to the protein kinase superfamily. TKL Ser/Thr protein kinase family. ROCO subfamily.</text>
</comment>
<feature type="compositionally biased region" description="Polar residues" evidence="26">
    <location>
        <begin position="3415"/>
        <end position="3437"/>
    </location>
</feature>
<protein>
    <recommendedName>
        <fullName evidence="5">receptor protein-tyrosine kinase</fullName>
        <ecNumber evidence="5">2.7.10.1</ecNumber>
    </recommendedName>
</protein>
<dbReference type="Pfam" id="PF00307">
    <property type="entry name" value="CH"/>
    <property type="match status" value="1"/>
</dbReference>
<dbReference type="PROSITE" id="PS50011">
    <property type="entry name" value="PROTEIN_KINASE_DOM"/>
    <property type="match status" value="1"/>
</dbReference>
<dbReference type="Pfam" id="PF25599">
    <property type="entry name" value="Ephrin_CRD"/>
    <property type="match status" value="1"/>
</dbReference>
<evidence type="ECO:0000256" key="8">
    <source>
        <dbReference type="ARBA" id="ARBA00022679"/>
    </source>
</evidence>
<feature type="binding site" evidence="24">
    <location>
        <position position="5226"/>
    </location>
    <ligand>
        <name>ATP</name>
        <dbReference type="ChEBI" id="CHEBI:30616"/>
    </ligand>
</feature>
<feature type="compositionally biased region" description="Polar residues" evidence="26">
    <location>
        <begin position="3069"/>
        <end position="3088"/>
    </location>
</feature>
<dbReference type="PROSITE" id="PS51421">
    <property type="entry name" value="RAS"/>
    <property type="match status" value="1"/>
</dbReference>
<evidence type="ECO:0000256" key="6">
    <source>
        <dbReference type="ARBA" id="ARBA00022448"/>
    </source>
</evidence>
<dbReference type="SMART" id="SM01203">
    <property type="entry name" value="DUF3585"/>
    <property type="match status" value="1"/>
</dbReference>
<evidence type="ECO:0000256" key="9">
    <source>
        <dbReference type="ARBA" id="ARBA00022692"/>
    </source>
</evidence>
<dbReference type="SUPFAM" id="SSF49785">
    <property type="entry name" value="Galactose-binding domain-like"/>
    <property type="match status" value="1"/>
</dbReference>
<keyword evidence="13" id="KW-0418">Kinase</keyword>
<dbReference type="InterPro" id="IPR036116">
    <property type="entry name" value="FN3_sf"/>
</dbReference>
<dbReference type="Pfam" id="PF00041">
    <property type="entry name" value="fn3"/>
    <property type="match status" value="1"/>
</dbReference>
<feature type="compositionally biased region" description="Low complexity" evidence="26">
    <location>
        <begin position="333"/>
        <end position="347"/>
    </location>
</feature>
<dbReference type="InterPro" id="IPR011009">
    <property type="entry name" value="Kinase-like_dom_sf"/>
</dbReference>
<feature type="compositionally biased region" description="Polar residues" evidence="26">
    <location>
        <begin position="3634"/>
        <end position="3656"/>
    </location>
</feature>
<dbReference type="PRINTS" id="PR00109">
    <property type="entry name" value="TYRKINASE"/>
</dbReference>
<dbReference type="SMART" id="SM00219">
    <property type="entry name" value="TyrKc"/>
    <property type="match status" value="1"/>
</dbReference>
<name>A0A4U5VVX0_COLLU</name>
<dbReference type="InterPro" id="IPR008979">
    <property type="entry name" value="Galactose-bd-like_sf"/>
</dbReference>
<dbReference type="Gene3D" id="3.30.200.20">
    <property type="entry name" value="Phosphorylase Kinase, domain 1"/>
    <property type="match status" value="1"/>
</dbReference>
<dbReference type="InterPro" id="IPR003961">
    <property type="entry name" value="FN3_dom"/>
</dbReference>
<dbReference type="FunFam" id="1.10.418.10:FF:000023">
    <property type="entry name" value="EH domain-binding protein 1 isoform X1"/>
    <property type="match status" value="1"/>
</dbReference>
<dbReference type="PROSITE" id="PS51848">
    <property type="entry name" value="BMERB"/>
    <property type="match status" value="1"/>
</dbReference>
<feature type="domain" description="Calponin-homology (CH)" evidence="29">
    <location>
        <begin position="4246"/>
        <end position="4351"/>
    </location>
</feature>
<dbReference type="Gene3D" id="2.60.40.10">
    <property type="entry name" value="Immunoglobulins"/>
    <property type="match status" value="1"/>
</dbReference>
<dbReference type="Gene3D" id="2.10.50.10">
    <property type="entry name" value="Tumor Necrosis Factor Receptor, subunit A, domain 2"/>
    <property type="match status" value="1"/>
</dbReference>
<dbReference type="InterPro" id="IPR020635">
    <property type="entry name" value="Tyr_kinase_cat_dom"/>
</dbReference>
<dbReference type="Pfam" id="PF12130">
    <property type="entry name" value="bMERB_dom"/>
    <property type="match status" value="1"/>
</dbReference>
<evidence type="ECO:0000259" key="31">
    <source>
        <dbReference type="PROSITE" id="PS51550"/>
    </source>
</evidence>
<dbReference type="PANTHER" id="PTHR23167">
    <property type="entry name" value="CALPONIN HOMOLOGY DOMAIN-CONTAINING PROTEIN DDB_G0272472-RELATED"/>
    <property type="match status" value="1"/>
</dbReference>
<feature type="domain" description="Eph LBD" evidence="31">
    <location>
        <begin position="4677"/>
        <end position="4849"/>
    </location>
</feature>
<dbReference type="CDD" id="cd01869">
    <property type="entry name" value="Rab1_Ypt1"/>
    <property type="match status" value="1"/>
</dbReference>
<evidence type="ECO:0000256" key="26">
    <source>
        <dbReference type="SAM" id="MobiDB-lite"/>
    </source>
</evidence>
<evidence type="ECO:0000256" key="10">
    <source>
        <dbReference type="ARBA" id="ARBA00022737"/>
    </source>
</evidence>
<dbReference type="SMART" id="SM00174">
    <property type="entry name" value="RHO"/>
    <property type="match status" value="1"/>
</dbReference>
<keyword evidence="35" id="KW-1185">Reference proteome</keyword>
<keyword evidence="17 25" id="KW-0175">Coiled coil</keyword>
<dbReference type="SUPFAM" id="SSF56112">
    <property type="entry name" value="Protein kinase-like (PK-like)"/>
    <property type="match status" value="1"/>
</dbReference>
<dbReference type="EC" id="2.7.10.1" evidence="5"/>
<evidence type="ECO:0000256" key="15">
    <source>
        <dbReference type="ARBA" id="ARBA00022927"/>
    </source>
</evidence>
<dbReference type="InterPro" id="IPR022735">
    <property type="entry name" value="bMERB_dom"/>
</dbReference>
<dbReference type="Pfam" id="PF01404">
    <property type="entry name" value="Ephrin_lbd"/>
    <property type="match status" value="1"/>
</dbReference>
<evidence type="ECO:0000256" key="2">
    <source>
        <dbReference type="ARBA" id="ARBA00004479"/>
    </source>
</evidence>
<dbReference type="InterPro" id="IPR017441">
    <property type="entry name" value="Protein_kinase_ATP_BS"/>
</dbReference>
<keyword evidence="19 27" id="KW-0472">Membrane</keyword>
<dbReference type="GO" id="GO:0004714">
    <property type="term" value="F:transmembrane receptor protein tyrosine kinase activity"/>
    <property type="evidence" value="ECO:0007669"/>
    <property type="project" value="UniProtKB-EC"/>
</dbReference>
<dbReference type="InterPro" id="IPR001715">
    <property type="entry name" value="CH_dom"/>
</dbReference>
<keyword evidence="16 27" id="KW-1133">Transmembrane helix</keyword>
<dbReference type="Pfam" id="PF00071">
    <property type="entry name" value="Ras"/>
    <property type="match status" value="1"/>
</dbReference>
<dbReference type="SMART" id="SM00173">
    <property type="entry name" value="RAS"/>
    <property type="match status" value="1"/>
</dbReference>
<keyword evidence="12" id="KW-0967">Endosome</keyword>
<accession>A0A4U5VVX0</accession>
<dbReference type="CDD" id="cd00063">
    <property type="entry name" value="FN3"/>
    <property type="match status" value="1"/>
</dbReference>
<dbReference type="EMBL" id="CM014101">
    <property type="protein sequence ID" value="TKS92541.1"/>
    <property type="molecule type" value="Genomic_DNA"/>
</dbReference>
<feature type="compositionally biased region" description="Polar residues" evidence="26">
    <location>
        <begin position="475"/>
        <end position="493"/>
    </location>
</feature>
<evidence type="ECO:0000256" key="17">
    <source>
        <dbReference type="ARBA" id="ARBA00023054"/>
    </source>
</evidence>
<feature type="region of interest" description="Disordered" evidence="26">
    <location>
        <begin position="119"/>
        <end position="140"/>
    </location>
</feature>
<dbReference type="FunFam" id="1.10.510.10:FF:000089">
    <property type="entry name" value="Tyrosine-protein kinase receptor TYRO3"/>
    <property type="match status" value="1"/>
</dbReference>
<sequence length="5762" mass="639741">MADRRVNSCRLVYVHTVSIQVKEPTAEEFEDKDWTFVIENETKGRRKVLASADVNMKKFASATPAQYDVTLKLKPLSVKVVEATLKLNLSCVFLKEGKATDEDMQSLASLMSMKQSDIGNLDDFNDSDDEAGEERRTSFGQAAHVTASATRVHDLAWRPAVETGPTAPFVPPTLHTHPPSTAQQARPSPYAYTLPAFTRAHPPALPKIFQPKPGSVMLCKGKHLYIVAVQHSNDERYDVLLALADLHLKADTVDTVTGHGAATLFPIVITYPALTKGRKKGIPVCELSEVPVSKRVAPRRPHSFHSGSTPAEGLEAQAFSACIPSKALSTSSLSSLPSDPSLHPLPSYDTSQTAPLSSFPVIPPPPPSLRQPKARLTSVGQPGFALTRPTSLPSAPETASFSLPTGHSLEQKPQEGSGFVSSWRPQVTPAVEKPSPSPLSPSSDLVLCGPPPSQPHIPQTALVSPSDHDAEFKRQLSTLSEEDNQCTTPTTSDPRAPASRKAEPFKTTERKRDTPFGIEVFKPSAGPDSMASLLSLSSRAPVAPGLKYFEMPKTQMGQTDSKPPRTFPNVQPTLPFFTSSHMKNPDFQDHTPASVKELLCKPRSHLSKMSIQLGNPVAQPESVQYKPPVPPKPHPTSRSLQGPLLHLSQIATTSGTKPIRRIAVANKKEAVTMDSGNESMAASVSSCLRHANSACLPMVMNKTPEAQSGEWSTVQNFQQEKPQSVTQNISPPVPIPVMDQKIIQNTTASDQVTSRLDSNLKFLSAQQVTNDNLSKQREESKMDVSSSTKSLVVHDFGQENSVKKEITENVPWSMDKRPLCERDKEPVLASSTVSIEEKCMYISQMEHGPLCPKESSISHLPVTLQPEAQIEGTMRVPSMIRLQSSCPQNSKIPGMPCLLQSQVIAWPDDRLIIGQKLPSHHFPLLQYSDYVSFLYEDNSGIANMVHLTPTCSRSASIPGFPSALKRKPNMAHLLPTCPRMSRNPGLASAGSMKGDGNVFWDRCSLWKKPLQTKEAFISQMSCVQEQSVSDSNMIKVMVAMLPTCSKKASVPGFPSAPLQMTSNTPSMANLLPTCPKETTIAGMPCRQRVMACNDSWHILRELIIDKPLRNNPVLVQELSREDKEHLRYMVDMLPSCPWKATISSFPSLSQEEPNVRNVSLAPGRDPSMVDFLPTCPRKTRVIGLPSKEPVSAQGENLDFTKHILTTKLLNVGEVLIQDIPSVAVQDLDKREMFSSVAMLPSCPGRTCLIGMPAAPTKPLPSIVSLITLCPKQTQTPGIPSLHSHNDSNNRDWHALKQLINRRPEKTAQAYIVQWISKDTEILKDMVNMLISCPQKNNIFGLPSAPRPEPSMIMVMPSCPRYSKVPGLPSKTGQNLSLSSCNEWFTYQSIQWDSPSIKRVVQIVNAVSCFDKNTAKSMTAIFPSCPENASVPGFPSALTPTLTNGPTMVNILPSCTKESRVPGMTLRDTTKQSEWLVERKSLLLPQEKSAVTLHLQDANVFYLDCEMIGNMVSILPSCPRTACLPGFPSVPCQMLADIPSMINLLPTCPRHSRVCGISSRFHGESDVAEWRADKLLVWERPLINPERLSVIHDHNMFFREKAIIRIMVSMLPSCPKHSYIPGVPSKVGEKPVEALLKEAPSILKSLGTFPKHSKIPGLPAKNNTKEDDGWYFGRDRVWENPFNRRYGVDQDFAVKEMSYMDKEIMLSMLPSCPRQSLNPGFPSAPRRHVVDSIEEKMTDMIKLLPCCPKQSNIIGFPSKVAIISNSKIGGWPMEIIETQGCCPSYKKYRFPDKDIVKEIASLESSCLDIAPSSGLIAIPPPDLRSFPNTVNIVPSCPKKASVLGVPSMHIHHSGQGWQVEKIEKERDNLISQQLSLEEPSFCKVSVSERSLQSIFPSQDVPEDIQERITRKSSTCYTEAIDLPSSKSEIQVDQPSSRVNGIEMLWEETSQTRSDLDTKKTKMDACSTLEMHKDEQDVWKPIKAEELAVLDKGSLGHKDTKDTQTSIYEKGDTIGKEARTAEVTVVDYSFMPSEESNNTLSVESVDSIATLYDSVDQECIRYSESGHENMASLQPSSPFVADAAEPSSQTQINNAEQQLEKRPTNRAILWEELPKVTTVKCPTDKTILWVELPQVTTEVTRNTSEEEMKITKEMVAMVPSLPSSTMITSLSSMMLDPDDEIKTTTEAGMADLFAFTATTKQTNELDTQSTCDKPSKDNEIITTEGALYSKGHTDLVEQMVDKNSSHPSAQVMPYYEKRRRKEKRVEKEYKQSAFMETYPNMTNIAGMPSKLTIKEEHWLLDQMPIWEKESKMKEILQPFPKKDDENNKKEAVLLVPTCPREARNQGFPSVPQHSLVFVDMYPDVSNISGTPSISDTNSRSWVSQQEPLLEEKIKTELITVSPEEKVKTELMERLVPSFPNIPDSPSLPEPDMMNLLRSCYKTSTEGIPSLMEDSSKSWATDCKPLGVTQEITKNNTTMIEEISHNDEMTAITALAPTCSKEASIPGLASAIEPTVCYNEFSRVSLLPSCPTSSSMAGFPSVQKPDSDMVSLSSSCPQVTRIQGFPSSHNSEEWTRSREPLFEPRMKEKQMILIERHERDKRAMKEMVSLVPSCPKEARVSGFPSHPSPLTVCCAPNIISLFALCSQDSKIPGFPSFEGDMSVGWVTEKGSLLKSLPKKAIIFDTSNEKKKTMKNMVSCVPSCPEESSIPGFPSIPNRKIVYYGRNTVNLLHLCPQVSIIPGFSSVKGHKNKGWFAELGSLMRRHQKNIQFWINSSFISADDTNNMVALVPSCPEVSKIPGFPSAPRYSMLRLVPLCPKVSSLPGFTSFEGASKVQWLLDPHTLCDKPSKKTAFVIHSTNQDRDNFKTMLALAPTCPEASRIPGFPSAPQAKSKIEPNMISFVPCCPCASSLKGFASLTPSPNTGWLNETKRILIKEKRAKVFMQLAGQEPLYCYNVHSMMTLVTSCPKEARVCGFPSAQIVNREPNMVSLYASAPCVSCVPGFPSARMLSAECTNIQTRTTHSKSFFEKLQNEKIFAKFQATHEHTQDEMQYMVAMAPSCPHLTRIPGFPSISQLNPTEKETMTTPSPCSTEKHTSQELPHAQSPQLCQEDTRIPDVFSTSFTNHSTALAYGETYSGRVVVTFTFPVLFFHIFYYVCLLFMTEDRFRGGAKQSIDVCVDEGKSQIVTIAADETQTVAHPLDTSEPMGVLGWEVLETKRTITEKQKESCWSAKEEDTSGLVKAIVGVFHKGYETVTSILGPSSFTLAEVDHQPKAVSSMDPKNKKSNPPDEPFPQYVDNTNPTQKTEDQFEDSHDSEYPTSVEPYMWDLVDDQSAFPSPDTDSDDQFSVCASMKKWPPLTEADITEISKDDSEQVEEQDTTLDTKQRSVTRQDSVQTSVYTESLLERAETEHDGVKTGSPSSQLDTGTSLQPASSESLTDASANKEILMDKSSDFQHIRPVGQQPDIAVPQRGRKPKRKVLEPQQQGCDSEKDTFPIRPLRRKDTPDSKQKTENVSVKLGTEVIPVVSIRKDATDEIILTQPAIAPPDIINKGDSGGPLGAAQNEHAHESAAQVTTYTGVYRQEEGAESVQIGFEVVPPPRVKKRDGNLPPEAPQRTAPCKPLRRKDGVTREPSVPKTDQQNLKLQVSSTLKASDSSSIPPQPCEISSDVSGVLEQLQSINEACQTTTEMIPSQPAGRKDLTTTNFVENVSLQEDPKLVCLKVTEKTTFTLEWLKKNKTSSHVIPPAETKGIESIVPLPEVFHADQTSSLSIIKRIRPQHGRRLPSRKFGKIDSDKEITQQNLNVVNNESIKPMGEIEEIKQSAIADDTAVTISITSTHKSEDALKIAEAEKHEQTTIPMTKPRIKKHLSGSFPDDVLATDSTPKSSHVEEPQATRPDCPKESKDFHIIPLRDPSSTTSEEVAPVKLRRNRATTEKNVQVEEGHISEKVPEASSLPVPKPRVKKRHSGSFPDDVTISGSPPSCLTDTVTKISHELERLEQNEQSCMPVPLPRAKKRLSATYSDSTSPVDDIPLEIESSQRSPEDMSVTTKETKESTTPLDSSMISEGGFVTVQAEDDVSELEREVLAAMAEEFPQADSVEEAEKALDEIIKDWTFTDKPVDDIEKAAEAMSEQADFQKVLQTEVDGSLASTVASSQDDWLHIENDKDSEPMEIKSRKEIRDEELDFGFVSVDVAAGCLDEERKRDKAEEADNKSQVTGLHQAKEPVTPQKRPADGAISPENLVASPSLVTSSQSLLEWCQEVTQRHKGVKITNFSTSWRNGLAFCAILHHFYPEKINFEMLDPYDIKRNNKKAFDGFAELGISRLIEPSDMVMLAVPDRLIVMTYLNQIRTHFTGQELSVLHIEKDSSESSYAVAGDRECQDDPEATVRYCAQRLQEEGISLETNGSVSTAEKESQSIVVPPPRTKRLQAAGAGGAPVAPPRSHFLSKSGFSHVKDADLVKKRRSQRRSGSLDEGDISVDPSQYVLNQIEALEAEQNHVDNRAGVVESKLRQLMETGSDKIEEERLIQEWFTLVNKKNALIRRQDHLQLLLEEQDLERRFELLKKELSDMMAMEEWQKSQAHKHREQLLLQELVSLVNQRDELVHNIDAKERGALEEDERLERVTFVTHREREVCETGNVWYRYELPEPGETKSDQCVDVYHFMRTNLPNSAKTVQYLERGNDRYHPDEEKKNSWGTEECDAESLTWTESRLPVTTQSPVPVLQACKNGKKRSIISQWMQRQDAHHLLMDVTFTQEEERSGQLSPLQVYLFDSDSPIRRFLDGRNVLDLPTPRPFPSTASGHEMFSYMNHSLALRLGSVRRRGFQLAFSYSGQCVLITSIRLYYRRCPDIVDHLALFKGTGAGSEPLMGSCVNGAVEVSPPARKCTVDGVWGQLEGGCTCEPGHQVMNDTCQACRMGYYKPANESKGCRLCPPNSRTHSEGAERCDCLQGYNRLPTDPDELGCTKPPSAPVNLTAYHQNDSGLTVTWDPPHDWGGRQEVKYHIMCVRKAEAGGQWEACRDNVVVLQGGLTSTSASITGMNPQHDYRLSVQAQNDISILQGAPLSSTATVTIHRWKVPSVVITVTPHSNISTENEITPQRQSRSSIWVTVGVLFAGLLLLAVVPIYVCVKRRKYTTPSPEQEVELLPMNVEVSYRRPQQVKAAPQQTDMVEGVAQFLEGLSSRLLSSLKDVLVERNKLTLGKELGRGEFGSVYEGIYTPDKGVDMKVAVKTMRVGIHSQQDLHEFLREAEIMQNFDHENVVRLLGVTLQREQDSSLPVPLVILPYMKHGDLRRFLIDTRYGDVPMSLLRFMIDIAAGMDYLSSQGFLHRDLAARNCMLGDDLRVCVADFGLSKKIYSSNYYRQTVAVRLPVKWMSIESLSESVYTTKSDVWSFGVTMWEIVSRGRTPYPGVHNHEVLDLLLLGHRLKPPEDCDHKLYEVMQSCWVKEPARRPCFRELGEMLKGLLSELPVLEASQEASYINQVLEVSAAVAASQDPQTNSGGRLENVYLPTPVGAAAARDDDFEEEEGDYLFKLLLIGDSGVGKSCLLLRFADDTYTESYISTIGVDFKIRTIELDGKTIKLQIWDTAGQERFRTITSSYYRGAHGIIVVYDVTDQESYNNVKQWLQEIDRYASENVNKLLVGNKCDLTTKKVVDYTTAKEFADSLAIPFLETSAKNATNVEQAFMTMAAEIKKRMGPGATAGGDKPNLKIESTPIKEPDPVFGCTPWFSAKEKLVSISGTTPPQAVVRASQRAFSCRSGISAQEK</sequence>
<dbReference type="Gene3D" id="3.40.50.300">
    <property type="entry name" value="P-loop containing nucleotide triphosphate hydrolases"/>
    <property type="match status" value="1"/>
</dbReference>
<feature type="region of interest" description="Disordered" evidence="26">
    <location>
        <begin position="4200"/>
        <end position="4236"/>
    </location>
</feature>
<feature type="region of interest" description="Disordered" evidence="26">
    <location>
        <begin position="3588"/>
        <end position="3661"/>
    </location>
</feature>
<evidence type="ECO:0000259" key="29">
    <source>
        <dbReference type="PROSITE" id="PS50021"/>
    </source>
</evidence>
<feature type="compositionally biased region" description="Basic and acidic residues" evidence="26">
    <location>
        <begin position="3499"/>
        <end position="3509"/>
    </location>
</feature>
<dbReference type="InterPro" id="IPR013783">
    <property type="entry name" value="Ig-like_fold"/>
</dbReference>
<keyword evidence="8" id="KW-0808">Transferase</keyword>
<dbReference type="InterPro" id="IPR005225">
    <property type="entry name" value="Small_GTP-bd"/>
</dbReference>
<evidence type="ECO:0000256" key="3">
    <source>
        <dbReference type="ARBA" id="ARBA00006270"/>
    </source>
</evidence>
<comment type="subcellular location">
    <subcellularLocation>
        <location evidence="1">Endosome</location>
    </subcellularLocation>
    <subcellularLocation>
        <location evidence="2">Membrane</location>
        <topology evidence="2">Single-pass type I membrane protein</topology>
    </subcellularLocation>
</comment>
<feature type="region of interest" description="Disordered" evidence="26">
    <location>
        <begin position="4425"/>
        <end position="4474"/>
    </location>
</feature>
<feature type="region of interest" description="Disordered" evidence="26">
    <location>
        <begin position="5693"/>
        <end position="5712"/>
    </location>
</feature>
<evidence type="ECO:0000256" key="18">
    <source>
        <dbReference type="ARBA" id="ARBA00023134"/>
    </source>
</evidence>
<dbReference type="Pfam" id="PF10358">
    <property type="entry name" value="NT-C2"/>
    <property type="match status" value="1"/>
</dbReference>
<feature type="compositionally biased region" description="Basic and acidic residues" evidence="26">
    <location>
        <begin position="3929"/>
        <end position="3947"/>
    </location>
</feature>
<reference evidence="34 35" key="1">
    <citation type="submission" date="2019-01" db="EMBL/GenBank/DDBJ databases">
        <title>Genome Assembly of Collichthys lucidus.</title>
        <authorList>
            <person name="Cai M."/>
            <person name="Xiao S."/>
        </authorList>
    </citation>
    <scope>NUCLEOTIDE SEQUENCE [LARGE SCALE GENOMIC DNA]</scope>
    <source>
        <strain evidence="34">JT15FE1705JMU</strain>
        <tissue evidence="34">Muscle</tissue>
    </source>
</reference>
<dbReference type="PROSITE" id="PS51419">
    <property type="entry name" value="RAB"/>
    <property type="match status" value="1"/>
</dbReference>
<evidence type="ECO:0000256" key="7">
    <source>
        <dbReference type="ARBA" id="ARBA00022553"/>
    </source>
</evidence>
<dbReference type="Gene3D" id="2.60.40.1770">
    <property type="entry name" value="ephrin a2 ectodomain"/>
    <property type="match status" value="1"/>
</dbReference>
<keyword evidence="21" id="KW-0675">Receptor</keyword>
<dbReference type="PROSITE" id="PS50853">
    <property type="entry name" value="FN3"/>
    <property type="match status" value="1"/>
</dbReference>
<keyword evidence="6" id="KW-0813">Transport</keyword>
<evidence type="ECO:0000256" key="14">
    <source>
        <dbReference type="ARBA" id="ARBA00022840"/>
    </source>
</evidence>
<dbReference type="Proteomes" id="UP000298787">
    <property type="component" value="Chromosome 24"/>
</dbReference>
<dbReference type="SUPFAM" id="SSF47576">
    <property type="entry name" value="Calponin-homology domain, CH-domain"/>
    <property type="match status" value="1"/>
</dbReference>
<evidence type="ECO:0000256" key="21">
    <source>
        <dbReference type="ARBA" id="ARBA00023170"/>
    </source>
</evidence>
<keyword evidence="15" id="KW-0653">Protein transport</keyword>
<evidence type="ECO:0000256" key="12">
    <source>
        <dbReference type="ARBA" id="ARBA00022753"/>
    </source>
</evidence>
<dbReference type="SMART" id="SM00220">
    <property type="entry name" value="S_TKc"/>
    <property type="match status" value="1"/>
</dbReference>
<proteinExistence type="inferred from homology"/>
<dbReference type="InterPro" id="IPR050540">
    <property type="entry name" value="F-actin_Monoox_Mical"/>
</dbReference>
<evidence type="ECO:0000259" key="30">
    <source>
        <dbReference type="PROSITE" id="PS50853"/>
    </source>
</evidence>
<dbReference type="SUPFAM" id="SSF52540">
    <property type="entry name" value="P-loop containing nucleoside triphosphate hydrolases"/>
    <property type="match status" value="1"/>
</dbReference>
<dbReference type="FunFam" id="2.10.50.10:FF:000001">
    <property type="entry name" value="Ephrin type-A receptor 5"/>
    <property type="match status" value="1"/>
</dbReference>
<keyword evidence="11 24" id="KW-0547">Nucleotide-binding</keyword>
<keyword evidence="14 24" id="KW-0067">ATP-binding</keyword>
<dbReference type="FunFam" id="3.40.50.300:FF:000069">
    <property type="entry name" value="Ras GTP-binding protein YPT1"/>
    <property type="match status" value="1"/>
</dbReference>
<dbReference type="PRINTS" id="PR00449">
    <property type="entry name" value="RASTRNSFRMNG"/>
</dbReference>
<evidence type="ECO:0000259" key="33">
    <source>
        <dbReference type="PROSITE" id="PS51848"/>
    </source>
</evidence>
<evidence type="ECO:0000256" key="11">
    <source>
        <dbReference type="ARBA" id="ARBA00022741"/>
    </source>
</evidence>
<dbReference type="PROSITE" id="PS51417">
    <property type="entry name" value="ARF"/>
    <property type="match status" value="1"/>
</dbReference>
<dbReference type="InterPro" id="IPR027417">
    <property type="entry name" value="P-loop_NTPase"/>
</dbReference>
<keyword evidence="9 27" id="KW-0812">Transmembrane</keyword>
<keyword evidence="20" id="KW-0829">Tyrosine-protein kinase</keyword>
<dbReference type="SMART" id="SM00176">
    <property type="entry name" value="RAN"/>
    <property type="match status" value="1"/>
</dbReference>
<evidence type="ECO:0000256" key="16">
    <source>
        <dbReference type="ARBA" id="ARBA00022989"/>
    </source>
</evidence>
<evidence type="ECO:0000256" key="20">
    <source>
        <dbReference type="ARBA" id="ARBA00023137"/>
    </source>
</evidence>
<evidence type="ECO:0000256" key="1">
    <source>
        <dbReference type="ARBA" id="ARBA00004177"/>
    </source>
</evidence>
<comment type="similarity">
    <text evidence="3">Belongs to the small GTPase superfamily. Rab family.</text>
</comment>
<dbReference type="NCBIfam" id="TIGR00231">
    <property type="entry name" value="small_GTP"/>
    <property type="match status" value="1"/>
</dbReference>
<organism evidence="34 35">
    <name type="scientific">Collichthys lucidus</name>
    <name type="common">Big head croaker</name>
    <name type="synonym">Sciaena lucida</name>
    <dbReference type="NCBI Taxonomy" id="240159"/>
    <lineage>
        <taxon>Eukaryota</taxon>
        <taxon>Metazoa</taxon>
        <taxon>Chordata</taxon>
        <taxon>Craniata</taxon>
        <taxon>Vertebrata</taxon>
        <taxon>Euteleostomi</taxon>
        <taxon>Actinopterygii</taxon>
        <taxon>Neopterygii</taxon>
        <taxon>Teleostei</taxon>
        <taxon>Neoteleostei</taxon>
        <taxon>Acanthomorphata</taxon>
        <taxon>Eupercaria</taxon>
        <taxon>Sciaenidae</taxon>
        <taxon>Collichthys</taxon>
    </lineage>
</organism>
<dbReference type="Gene3D" id="1.10.510.10">
    <property type="entry name" value="Transferase(Phosphotransferase) domain 1"/>
    <property type="match status" value="1"/>
</dbReference>
<keyword evidence="18" id="KW-0342">GTP-binding</keyword>
<evidence type="ECO:0000313" key="35">
    <source>
        <dbReference type="Proteomes" id="UP000298787"/>
    </source>
</evidence>
<evidence type="ECO:0000259" key="28">
    <source>
        <dbReference type="PROSITE" id="PS50011"/>
    </source>
</evidence>
<feature type="region of interest" description="Disordered" evidence="26">
    <location>
        <begin position="3069"/>
        <end position="3104"/>
    </location>
</feature>
<evidence type="ECO:0000259" key="32">
    <source>
        <dbReference type="PROSITE" id="PS51840"/>
    </source>
</evidence>
<feature type="compositionally biased region" description="Polar residues" evidence="26">
    <location>
        <begin position="3378"/>
        <end position="3398"/>
    </location>
</feature>
<dbReference type="Gene3D" id="2.60.120.260">
    <property type="entry name" value="Galactose-binding domain-like"/>
    <property type="match status" value="1"/>
</dbReference>
<feature type="domain" description="Fibronectin type-III" evidence="30">
    <location>
        <begin position="4966"/>
        <end position="5071"/>
    </location>
</feature>
<dbReference type="InterPro" id="IPR001090">
    <property type="entry name" value="Ephrin_rcpt_lig-bd_dom"/>
</dbReference>
<dbReference type="SMART" id="SM00175">
    <property type="entry name" value="RAB"/>
    <property type="match status" value="1"/>
</dbReference>
<evidence type="ECO:0000313" key="34">
    <source>
        <dbReference type="EMBL" id="TKS92541.1"/>
    </source>
</evidence>
<dbReference type="InterPro" id="IPR008266">
    <property type="entry name" value="Tyr_kinase_AS"/>
</dbReference>
<feature type="compositionally biased region" description="Basic and acidic residues" evidence="26">
    <location>
        <begin position="4200"/>
        <end position="4209"/>
    </location>
</feature>
<feature type="compositionally biased region" description="Basic and acidic residues" evidence="26">
    <location>
        <begin position="3884"/>
        <end position="3904"/>
    </location>
</feature>
<feature type="coiled-coil region" evidence="25">
    <location>
        <begin position="4543"/>
        <end position="4570"/>
    </location>
</feature>
<dbReference type="GO" id="GO:0005768">
    <property type="term" value="C:endosome"/>
    <property type="evidence" value="ECO:0007669"/>
    <property type="project" value="UniProtKB-SubCell"/>
</dbReference>
<feature type="region of interest" description="Disordered" evidence="26">
    <location>
        <begin position="3363"/>
        <end position="3437"/>
    </location>
</feature>
<feature type="compositionally biased region" description="Acidic residues" evidence="26">
    <location>
        <begin position="123"/>
        <end position="132"/>
    </location>
</feature>
<dbReference type="GO" id="GO:0015031">
    <property type="term" value="P:protein transport"/>
    <property type="evidence" value="ECO:0007669"/>
    <property type="project" value="UniProtKB-KW"/>
</dbReference>
<feature type="transmembrane region" description="Helical" evidence="27">
    <location>
        <begin position="5102"/>
        <end position="5123"/>
    </location>
</feature>
<dbReference type="GO" id="GO:0016020">
    <property type="term" value="C:membrane"/>
    <property type="evidence" value="ECO:0007669"/>
    <property type="project" value="UniProtKB-SubCell"/>
</dbReference>
<keyword evidence="7" id="KW-0597">Phosphoprotein</keyword>
<dbReference type="GO" id="GO:0003924">
    <property type="term" value="F:GTPase activity"/>
    <property type="evidence" value="ECO:0007669"/>
    <property type="project" value="InterPro"/>
</dbReference>
<dbReference type="PROSITE" id="PS00109">
    <property type="entry name" value="PROTEIN_KINASE_TYR"/>
    <property type="match status" value="1"/>
</dbReference>
<evidence type="ECO:0000256" key="24">
    <source>
        <dbReference type="PROSITE-ProRule" id="PRU10141"/>
    </source>
</evidence>
<dbReference type="SMART" id="SM00060">
    <property type="entry name" value="FN3"/>
    <property type="match status" value="1"/>
</dbReference>
<keyword evidence="23" id="KW-0636">Prenylation</keyword>
<evidence type="ECO:0000256" key="25">
    <source>
        <dbReference type="SAM" id="Coils"/>
    </source>
</evidence>
<dbReference type="SMART" id="SM01411">
    <property type="entry name" value="Ephrin_rec_like"/>
    <property type="match status" value="1"/>
</dbReference>
<dbReference type="SMART" id="SM00615">
    <property type="entry name" value="EPH_lbd"/>
    <property type="match status" value="1"/>
</dbReference>
<evidence type="ECO:0000256" key="13">
    <source>
        <dbReference type="ARBA" id="ARBA00022777"/>
    </source>
</evidence>
<evidence type="ECO:0000256" key="19">
    <source>
        <dbReference type="ARBA" id="ARBA00023136"/>
    </source>
</evidence>
<feature type="domain" description="BMERB" evidence="33">
    <location>
        <begin position="4459"/>
        <end position="4620"/>
    </location>
</feature>
<dbReference type="PROSITE" id="PS00107">
    <property type="entry name" value="PROTEIN_KINASE_ATP"/>
    <property type="match status" value="1"/>
</dbReference>
<evidence type="ECO:0000256" key="5">
    <source>
        <dbReference type="ARBA" id="ARBA00011902"/>
    </source>
</evidence>
<dbReference type="STRING" id="240159.A0A4U5VVX0"/>
<feature type="region of interest" description="Disordered" evidence="26">
    <location>
        <begin position="3849"/>
        <end position="3975"/>
    </location>
</feature>
<dbReference type="PROSITE" id="PS51550">
    <property type="entry name" value="EPH_LBD"/>
    <property type="match status" value="1"/>
</dbReference>
<dbReference type="SMART" id="SM00033">
    <property type="entry name" value="CH"/>
    <property type="match status" value="1"/>
</dbReference>